<dbReference type="Gene3D" id="1.10.510.10">
    <property type="entry name" value="Transferase(Phosphotransferase) domain 1"/>
    <property type="match status" value="1"/>
</dbReference>
<dbReference type="PROSITE" id="PS50011">
    <property type="entry name" value="PROTEIN_KINASE_DOM"/>
    <property type="match status" value="1"/>
</dbReference>
<keyword evidence="4" id="KW-1185">Reference proteome</keyword>
<dbReference type="InterPro" id="IPR008271">
    <property type="entry name" value="Ser/Thr_kinase_AS"/>
</dbReference>
<gene>
    <name evidence="3" type="ORF">M9Y10_027072</name>
</gene>
<dbReference type="PANTHER" id="PTHR11102:SF147">
    <property type="entry name" value="SEL1L ADAPTOR SUBUNIT OF ERAD E3 UBIQUITIN LIGASE"/>
    <property type="match status" value="1"/>
</dbReference>
<organism evidence="3 4">
    <name type="scientific">Tritrichomonas musculus</name>
    <dbReference type="NCBI Taxonomy" id="1915356"/>
    <lineage>
        <taxon>Eukaryota</taxon>
        <taxon>Metamonada</taxon>
        <taxon>Parabasalia</taxon>
        <taxon>Tritrichomonadida</taxon>
        <taxon>Tritrichomonadidae</taxon>
        <taxon>Tritrichomonas</taxon>
    </lineage>
</organism>
<dbReference type="Gene3D" id="1.25.40.10">
    <property type="entry name" value="Tetratricopeptide repeat domain"/>
    <property type="match status" value="3"/>
</dbReference>
<dbReference type="PANTHER" id="PTHR11102">
    <property type="entry name" value="SEL-1-LIKE PROTEIN"/>
    <property type="match status" value="1"/>
</dbReference>
<dbReference type="Pfam" id="PF00069">
    <property type="entry name" value="Pkinase"/>
    <property type="match status" value="1"/>
</dbReference>
<name>A0ABR2H5E8_9EUKA</name>
<dbReference type="SMART" id="SM00220">
    <property type="entry name" value="S_TKc"/>
    <property type="match status" value="1"/>
</dbReference>
<dbReference type="Pfam" id="PF08238">
    <property type="entry name" value="Sel1"/>
    <property type="match status" value="14"/>
</dbReference>
<dbReference type="SUPFAM" id="SSF56112">
    <property type="entry name" value="Protein kinase-like (PK-like)"/>
    <property type="match status" value="1"/>
</dbReference>
<dbReference type="InterPro" id="IPR000719">
    <property type="entry name" value="Prot_kinase_dom"/>
</dbReference>
<comment type="caution">
    <text evidence="3">The sequence shown here is derived from an EMBL/GenBank/DDBJ whole genome shotgun (WGS) entry which is preliminary data.</text>
</comment>
<dbReference type="EMBL" id="JAPFFF010000041">
    <property type="protein sequence ID" value="KAK8841454.1"/>
    <property type="molecule type" value="Genomic_DNA"/>
</dbReference>
<evidence type="ECO:0000259" key="2">
    <source>
        <dbReference type="PROSITE" id="PS50011"/>
    </source>
</evidence>
<protein>
    <recommendedName>
        <fullName evidence="2">Protein kinase domain-containing protein</fullName>
    </recommendedName>
</protein>
<feature type="domain" description="Protein kinase" evidence="2">
    <location>
        <begin position="212"/>
        <end position="542"/>
    </location>
</feature>
<evidence type="ECO:0000256" key="1">
    <source>
        <dbReference type="ARBA" id="ARBA00038101"/>
    </source>
</evidence>
<dbReference type="InterPro" id="IPR011990">
    <property type="entry name" value="TPR-like_helical_dom_sf"/>
</dbReference>
<dbReference type="SUPFAM" id="SSF81901">
    <property type="entry name" value="HCP-like"/>
    <property type="match status" value="4"/>
</dbReference>
<evidence type="ECO:0000313" key="3">
    <source>
        <dbReference type="EMBL" id="KAK8841454.1"/>
    </source>
</evidence>
<dbReference type="InterPro" id="IPR011009">
    <property type="entry name" value="Kinase-like_dom_sf"/>
</dbReference>
<dbReference type="Proteomes" id="UP001470230">
    <property type="component" value="Unassembled WGS sequence"/>
</dbReference>
<dbReference type="InterPro" id="IPR006597">
    <property type="entry name" value="Sel1-like"/>
</dbReference>
<sequence>MKATVLLENFQRIPEKYALMLENMDNYLSKIYEQFTFQYFKFDIKTKEEEIAKYFSNFLKHFKFITYQIQKMPEWVDDISSESDLPNEQKSLIICIESNCIIIESIKFDLITSILGQINSPKIDVNLNPEINEEILVFYEEYKKGIDENKFIKYTYKPIIAYIIQRNYYPSNFFIDNSFFSFNNYLKTNPQIYKSNNDNKLIKFDEKDFINLKLIYSSGDNQMNLLFHKESFCLLVTKNDHQKNEKYFNRQFNFFTHHSHRCIVKCYGYIKSERYYGFIYDFMCNGSLCAFNEKNHEKYDFFYSFMSMNRILQSIEYLHSNSFIHRDIKPSNILINNDHLPFLADFDTVRSIDLETENEDEMTFDFASPIYSSPEQRDHKKEEKRQVNCSTDVYSFGCLIYYLFEKKDMNEQQFSVTEPAIQQLIINCTKNAEDERPKIEEIKEIIIEQIQSCFYLKPKFLKEKINDKSKNYIDLFLNENIILISKKIQDNDETCLELNNLFSTLIKENDTRDFLYRLGRKYLSNRSKYSEQKRFTKARKIFEISSKLGHSQSYLELASFYLYGYGVQKDPNKAKEYFEKSKELGSSDGLVNLGILYLKGLGVKKDIPEALKLFQESAKKENTLALIYLGNIYLNGIYVNHDFDLAYNYYKQAADSGNSEGYIGLASLYRRGLGVKKDLLKAEEYYKEAAKLKNLHSYQTLANLYTRAFKQYDKAKEYLEKGAECSETNAMIQIGNLYFNGFGVKRDFKEAKKWYQKAADMNNSSALIGLGFLYLMGLGVEQDYQKAKEYFELSAYRNNASAFIYLGQLYLEGKGVERDRSKTKEYYKKTGELNHYNRFVFLGEIYYYGIDTAKDYPRALSNFQKSCKTNNTIANIYIGDYYLYIEKNPQLAIKHYEEASSWFNMIAQFKLGKLYLEGTKDNIITPNYNLSKKYFEESATSNYPDAFYYLGKIYYEGLGVEQNYKRAREYFEYSALYSNKKALYYLGRIFENGEGMSASLSEAIGYYSRCAESHDEIFVYYNQREWTNETRINRYYYCSNNILGSIYLTEKEFQDKENIEKCVNNLNIAALNEYPHGQNNLGIYYEFWVNDIDKAKYFYSRASDNSFALSEFNKGRLVEFNDKNSDCFDLYDKVIEHEKQPFIFQNYLYYDERLEISKSFIICYINLKFYLREYKKTQFKSAPIYLINALFKPIFKFLLNNKIKSHLFQLIIYKNKDHQTKTNLRDFILTFPLFESVNQAVPQKSWRMIDSNNDAQSKSIIIQFDFSKENNQKNNKTKMKINDELNDNDDVLPENLKFDEFRKELIKILNYYGDTEKKYKIKENANENNSNNMREFTFTKCDNNNEINIQYSTSLVDLIFDCNHGIVNEITDIVKEMTQILFTPPYYVLLGRIKLRGSEISSSKKGQDINEHFYDGLEC</sequence>
<proteinExistence type="inferred from homology"/>
<evidence type="ECO:0000313" key="4">
    <source>
        <dbReference type="Proteomes" id="UP001470230"/>
    </source>
</evidence>
<reference evidence="3 4" key="1">
    <citation type="submission" date="2024-04" db="EMBL/GenBank/DDBJ databases">
        <title>Tritrichomonas musculus Genome.</title>
        <authorList>
            <person name="Alves-Ferreira E."/>
            <person name="Grigg M."/>
            <person name="Lorenzi H."/>
            <person name="Galac M."/>
        </authorList>
    </citation>
    <scope>NUCLEOTIDE SEQUENCE [LARGE SCALE GENOMIC DNA]</scope>
    <source>
        <strain evidence="3 4">EAF2021</strain>
    </source>
</reference>
<dbReference type="PROSITE" id="PS00108">
    <property type="entry name" value="PROTEIN_KINASE_ST"/>
    <property type="match status" value="1"/>
</dbReference>
<comment type="similarity">
    <text evidence="1">Belongs to the sel-1 family.</text>
</comment>
<accession>A0ABR2H5E8</accession>
<dbReference type="InterPro" id="IPR050767">
    <property type="entry name" value="Sel1_AlgK"/>
</dbReference>
<dbReference type="CDD" id="cd00180">
    <property type="entry name" value="PKc"/>
    <property type="match status" value="1"/>
</dbReference>
<dbReference type="SMART" id="SM00671">
    <property type="entry name" value="SEL1"/>
    <property type="match status" value="15"/>
</dbReference>